<organism evidence="9 10">
    <name type="scientific">Phoenix dactylifera</name>
    <name type="common">Date palm</name>
    <dbReference type="NCBI Taxonomy" id="42345"/>
    <lineage>
        <taxon>Eukaryota</taxon>
        <taxon>Viridiplantae</taxon>
        <taxon>Streptophyta</taxon>
        <taxon>Embryophyta</taxon>
        <taxon>Tracheophyta</taxon>
        <taxon>Spermatophyta</taxon>
        <taxon>Magnoliopsida</taxon>
        <taxon>Liliopsida</taxon>
        <taxon>Arecaceae</taxon>
        <taxon>Coryphoideae</taxon>
        <taxon>Phoeniceae</taxon>
        <taxon>Phoenix</taxon>
    </lineage>
</organism>
<name>A0A8B7C734_PHODC</name>
<proteinExistence type="predicted"/>
<evidence type="ECO:0000313" key="9">
    <source>
        <dbReference type="Proteomes" id="UP000228380"/>
    </source>
</evidence>
<evidence type="ECO:0000256" key="7">
    <source>
        <dbReference type="ARBA" id="ARBA00023235"/>
    </source>
</evidence>
<accession>A0A8B7C734</accession>
<evidence type="ECO:0000256" key="1">
    <source>
        <dbReference type="ARBA" id="ARBA00004647"/>
    </source>
</evidence>
<dbReference type="InterPro" id="IPR003959">
    <property type="entry name" value="ATPase_AAA_core"/>
</dbReference>
<dbReference type="SUPFAM" id="SSF52540">
    <property type="entry name" value="P-loop containing nucleoside triphosphate hydrolases"/>
    <property type="match status" value="1"/>
</dbReference>
<keyword evidence="3" id="KW-0493">Microtubule</keyword>
<dbReference type="Pfam" id="PF17862">
    <property type="entry name" value="AAA_lid_3"/>
    <property type="match status" value="1"/>
</dbReference>
<dbReference type="InterPro" id="IPR027417">
    <property type="entry name" value="P-loop_NTPase"/>
</dbReference>
<dbReference type="InterPro" id="IPR050304">
    <property type="entry name" value="MT-severing_AAA_ATPase"/>
</dbReference>
<evidence type="ECO:0000256" key="6">
    <source>
        <dbReference type="ARBA" id="ARBA00023212"/>
    </source>
</evidence>
<dbReference type="GeneID" id="103709449"/>
<comment type="subcellular location">
    <subcellularLocation>
        <location evidence="1">Cytoplasm</location>
        <location evidence="1">Cytoskeleton</location>
        <location evidence="1">Spindle pole</location>
    </subcellularLocation>
</comment>
<dbReference type="GO" id="GO:0005524">
    <property type="term" value="F:ATP binding"/>
    <property type="evidence" value="ECO:0007669"/>
    <property type="project" value="UniProtKB-KW"/>
</dbReference>
<keyword evidence="5" id="KW-0067">ATP-binding</keyword>
<dbReference type="GO" id="GO:0016853">
    <property type="term" value="F:isomerase activity"/>
    <property type="evidence" value="ECO:0007669"/>
    <property type="project" value="UniProtKB-KW"/>
</dbReference>
<dbReference type="RefSeq" id="XP_008792994.2">
    <property type="nucleotide sequence ID" value="XM_008794772.3"/>
</dbReference>
<dbReference type="Gene3D" id="1.10.8.60">
    <property type="match status" value="1"/>
</dbReference>
<dbReference type="Gene3D" id="3.40.50.300">
    <property type="entry name" value="P-loop containing nucleotide triphosphate hydrolases"/>
    <property type="match status" value="1"/>
</dbReference>
<sequence length="403" mass="45569">MGDEPLPTRWTFEDFKLYYDVRFGRKEEPKEEVTDSSFNVNGSHANGVMNAGGSVKKSSDLAVYEQFERQKAKMEPRLGAISDRADEMLHRPLLPPLESAEMRTLAETLCRDIIHGSPDVKWESIKGLENAKRLLKEAVVMPIKYPKYFTGLLSPWKGILLFGPPGTGKTMLAKAVATECKTTFFNISASSIVSKWRGDSEKLVKVLFELARHHAPSTIFLDEIDAIISQRGEARSEHEASRRLKTELLIQMDGLTKTDELVFVLTATNLPWELDAAMLRRLEKRILVPLPEPEARRAMFDELLPSVPGGAEIPYDILVERTEGYSGSDIRLVCKEAAMQPLRRLMTLLESRQEQVPEDELPEVGPVKPEDMELALKNTRPSAHLHAHRYEKFNQDYGSQILV</sequence>
<dbReference type="InterPro" id="IPR041569">
    <property type="entry name" value="AAA_lid_3"/>
</dbReference>
<keyword evidence="7" id="KW-0413">Isomerase</keyword>
<evidence type="ECO:0000256" key="2">
    <source>
        <dbReference type="ARBA" id="ARBA00022490"/>
    </source>
</evidence>
<dbReference type="CDD" id="cd19509">
    <property type="entry name" value="RecA-like_VPS4-like"/>
    <property type="match status" value="1"/>
</dbReference>
<dbReference type="GO" id="GO:0005874">
    <property type="term" value="C:microtubule"/>
    <property type="evidence" value="ECO:0007669"/>
    <property type="project" value="UniProtKB-KW"/>
</dbReference>
<protein>
    <submittedName>
        <fullName evidence="10">Katanin p60 ATPase-containing subunit A-like 2</fullName>
    </submittedName>
</protein>
<dbReference type="PANTHER" id="PTHR23074:SF78">
    <property type="entry name" value="KATANIN P60 ATPASE-CONTAINING SUBUNIT A-LIKE 2"/>
    <property type="match status" value="1"/>
</dbReference>
<dbReference type="KEGG" id="pda:103709449"/>
<dbReference type="FunFam" id="3.40.50.300:FF:000490">
    <property type="entry name" value="Katanin p60 ATPase-containing subunit A-like 2"/>
    <property type="match status" value="1"/>
</dbReference>
<dbReference type="GO" id="GO:0000922">
    <property type="term" value="C:spindle pole"/>
    <property type="evidence" value="ECO:0007669"/>
    <property type="project" value="UniProtKB-SubCell"/>
</dbReference>
<evidence type="ECO:0000313" key="10">
    <source>
        <dbReference type="RefSeq" id="XP_008792994.2"/>
    </source>
</evidence>
<dbReference type="OrthoDB" id="191529at2759"/>
<keyword evidence="4" id="KW-0547">Nucleotide-binding</keyword>
<keyword evidence="6" id="KW-0206">Cytoskeleton</keyword>
<dbReference type="SMART" id="SM00382">
    <property type="entry name" value="AAA"/>
    <property type="match status" value="1"/>
</dbReference>
<evidence type="ECO:0000256" key="4">
    <source>
        <dbReference type="ARBA" id="ARBA00022741"/>
    </source>
</evidence>
<feature type="domain" description="AAA+ ATPase" evidence="8">
    <location>
        <begin position="155"/>
        <end position="292"/>
    </location>
</feature>
<dbReference type="FunFam" id="1.10.8.60:FF:000056">
    <property type="entry name" value="Katanin p60 ATPase-containing subunit A-like 2"/>
    <property type="match status" value="1"/>
</dbReference>
<reference evidence="10" key="2">
    <citation type="submission" date="2025-08" db="UniProtKB">
        <authorList>
            <consortium name="RefSeq"/>
        </authorList>
    </citation>
    <scope>IDENTIFICATION</scope>
    <source>
        <tissue evidence="10">Young leaves</tissue>
    </source>
</reference>
<dbReference type="AlphaFoldDB" id="A0A8B7C734"/>
<keyword evidence="9" id="KW-1185">Reference proteome</keyword>
<evidence type="ECO:0000259" key="8">
    <source>
        <dbReference type="SMART" id="SM00382"/>
    </source>
</evidence>
<dbReference type="GO" id="GO:0016887">
    <property type="term" value="F:ATP hydrolysis activity"/>
    <property type="evidence" value="ECO:0007669"/>
    <property type="project" value="InterPro"/>
</dbReference>
<evidence type="ECO:0000256" key="3">
    <source>
        <dbReference type="ARBA" id="ARBA00022701"/>
    </source>
</evidence>
<dbReference type="Proteomes" id="UP000228380">
    <property type="component" value="Chromosome 11"/>
</dbReference>
<dbReference type="InterPro" id="IPR003593">
    <property type="entry name" value="AAA+_ATPase"/>
</dbReference>
<dbReference type="Pfam" id="PF00004">
    <property type="entry name" value="AAA"/>
    <property type="match status" value="1"/>
</dbReference>
<gene>
    <name evidence="10" type="primary">LOC103709449</name>
</gene>
<dbReference type="PANTHER" id="PTHR23074">
    <property type="entry name" value="AAA DOMAIN-CONTAINING"/>
    <property type="match status" value="1"/>
</dbReference>
<keyword evidence="2" id="KW-0963">Cytoplasm</keyword>
<reference evidence="9" key="1">
    <citation type="journal article" date="2019" name="Nat. Commun.">
        <title>Genome-wide association mapping of date palm fruit traits.</title>
        <authorList>
            <person name="Hazzouri K.M."/>
            <person name="Gros-Balthazard M."/>
            <person name="Flowers J.M."/>
            <person name="Copetti D."/>
            <person name="Lemansour A."/>
            <person name="Lebrun M."/>
            <person name="Masmoudi K."/>
            <person name="Ferrand S."/>
            <person name="Dhar M.I."/>
            <person name="Fresquez Z.A."/>
            <person name="Rosas U."/>
            <person name="Zhang J."/>
            <person name="Talag J."/>
            <person name="Lee S."/>
            <person name="Kudrna D."/>
            <person name="Powell R.F."/>
            <person name="Leitch I.J."/>
            <person name="Krueger R.R."/>
            <person name="Wing R.A."/>
            <person name="Amiri K.M.A."/>
            <person name="Purugganan M.D."/>
        </authorList>
    </citation>
    <scope>NUCLEOTIDE SEQUENCE [LARGE SCALE GENOMIC DNA]</scope>
    <source>
        <strain evidence="9">cv. Khalas</strain>
    </source>
</reference>
<evidence type="ECO:0000256" key="5">
    <source>
        <dbReference type="ARBA" id="ARBA00022840"/>
    </source>
</evidence>